<gene>
    <name evidence="3" type="ORF">BDZ94DRAFT_1255108</name>
</gene>
<feature type="compositionally biased region" description="Polar residues" evidence="2">
    <location>
        <begin position="1"/>
        <end position="15"/>
    </location>
</feature>
<feature type="coiled-coil region" evidence="1">
    <location>
        <begin position="81"/>
        <end position="195"/>
    </location>
</feature>
<evidence type="ECO:0000313" key="4">
    <source>
        <dbReference type="Proteomes" id="UP000807353"/>
    </source>
</evidence>
<dbReference type="OrthoDB" id="3260303at2759"/>
<dbReference type="AlphaFoldDB" id="A0A9P5YA96"/>
<feature type="region of interest" description="Disordered" evidence="2">
    <location>
        <begin position="246"/>
        <end position="271"/>
    </location>
</feature>
<feature type="region of interest" description="Disordered" evidence="2">
    <location>
        <begin position="53"/>
        <end position="74"/>
    </location>
</feature>
<name>A0A9P5YA96_9AGAR</name>
<keyword evidence="4" id="KW-1185">Reference proteome</keyword>
<sequence length="317" mass="36918">MPVQDTHPQPSSSQYLEVPDFGSPSRHVVAHLREVTSSPSPLAQFLRDPTILELSRTRKSRTSSRSPQRERRSPSIMALALVEEERQANHLKALLRNASDRIEYEIRRADEADARAEYAEQYTKSVSARISEAETARRQAEAETEQANSENRRYQMQLESVERELKRLRDDVQRLEKDKEELEGSNLRAKETSRQYHTALQNFQAREEGKNEVRHLALERSYNEGQEEGWSLGHEEGFVEGREEGYEEGRRAGRKEGIQEGREQGRNKERRNALEAFDRFLNEEMNKYDDGRSERIRRWAESIYHCNSVVGSISSRR</sequence>
<evidence type="ECO:0000313" key="3">
    <source>
        <dbReference type="EMBL" id="KAF9465015.1"/>
    </source>
</evidence>
<organism evidence="3 4">
    <name type="scientific">Collybia nuda</name>
    <dbReference type="NCBI Taxonomy" id="64659"/>
    <lineage>
        <taxon>Eukaryota</taxon>
        <taxon>Fungi</taxon>
        <taxon>Dikarya</taxon>
        <taxon>Basidiomycota</taxon>
        <taxon>Agaricomycotina</taxon>
        <taxon>Agaricomycetes</taxon>
        <taxon>Agaricomycetidae</taxon>
        <taxon>Agaricales</taxon>
        <taxon>Tricholomatineae</taxon>
        <taxon>Clitocybaceae</taxon>
        <taxon>Collybia</taxon>
    </lineage>
</organism>
<reference evidence="3" key="1">
    <citation type="submission" date="2020-11" db="EMBL/GenBank/DDBJ databases">
        <authorList>
            <consortium name="DOE Joint Genome Institute"/>
            <person name="Ahrendt S."/>
            <person name="Riley R."/>
            <person name="Andreopoulos W."/>
            <person name="Labutti K."/>
            <person name="Pangilinan J."/>
            <person name="Ruiz-Duenas F.J."/>
            <person name="Barrasa J.M."/>
            <person name="Sanchez-Garcia M."/>
            <person name="Camarero S."/>
            <person name="Miyauchi S."/>
            <person name="Serrano A."/>
            <person name="Linde D."/>
            <person name="Babiker R."/>
            <person name="Drula E."/>
            <person name="Ayuso-Fernandez I."/>
            <person name="Pacheco R."/>
            <person name="Padilla G."/>
            <person name="Ferreira P."/>
            <person name="Barriuso J."/>
            <person name="Kellner H."/>
            <person name="Castanera R."/>
            <person name="Alfaro M."/>
            <person name="Ramirez L."/>
            <person name="Pisabarro A.G."/>
            <person name="Kuo A."/>
            <person name="Tritt A."/>
            <person name="Lipzen A."/>
            <person name="He G."/>
            <person name="Yan M."/>
            <person name="Ng V."/>
            <person name="Cullen D."/>
            <person name="Martin F."/>
            <person name="Rosso M.-N."/>
            <person name="Henrissat B."/>
            <person name="Hibbett D."/>
            <person name="Martinez A.T."/>
            <person name="Grigoriev I.V."/>
        </authorList>
    </citation>
    <scope>NUCLEOTIDE SEQUENCE</scope>
    <source>
        <strain evidence="3">CBS 247.69</strain>
    </source>
</reference>
<protein>
    <submittedName>
        <fullName evidence="3">Uncharacterized protein</fullName>
    </submittedName>
</protein>
<dbReference type="Proteomes" id="UP000807353">
    <property type="component" value="Unassembled WGS sequence"/>
</dbReference>
<dbReference type="EMBL" id="MU150250">
    <property type="protein sequence ID" value="KAF9465015.1"/>
    <property type="molecule type" value="Genomic_DNA"/>
</dbReference>
<feature type="region of interest" description="Disordered" evidence="2">
    <location>
        <begin position="1"/>
        <end position="22"/>
    </location>
</feature>
<evidence type="ECO:0000256" key="1">
    <source>
        <dbReference type="SAM" id="Coils"/>
    </source>
</evidence>
<proteinExistence type="predicted"/>
<keyword evidence="1" id="KW-0175">Coiled coil</keyword>
<evidence type="ECO:0000256" key="2">
    <source>
        <dbReference type="SAM" id="MobiDB-lite"/>
    </source>
</evidence>
<accession>A0A9P5YA96</accession>
<comment type="caution">
    <text evidence="3">The sequence shown here is derived from an EMBL/GenBank/DDBJ whole genome shotgun (WGS) entry which is preliminary data.</text>
</comment>